<evidence type="ECO:0000256" key="1">
    <source>
        <dbReference type="SAM" id="MobiDB-lite"/>
    </source>
</evidence>
<feature type="region of interest" description="Disordered" evidence="1">
    <location>
        <begin position="27"/>
        <end position="120"/>
    </location>
</feature>
<reference evidence="2 3" key="1">
    <citation type="submission" date="2017-04" db="EMBL/GenBank/DDBJ databases">
        <title>Draft genome sequence of Marssonina coronaria NL1: causal agent of apple blotch.</title>
        <authorList>
            <person name="Cheng Q."/>
        </authorList>
    </citation>
    <scope>NUCLEOTIDE SEQUENCE [LARGE SCALE GENOMIC DNA]</scope>
    <source>
        <strain evidence="2 3">NL1</strain>
    </source>
</reference>
<dbReference type="InParanoid" id="A0A218ZA28"/>
<feature type="region of interest" description="Disordered" evidence="1">
    <location>
        <begin position="167"/>
        <end position="273"/>
    </location>
</feature>
<accession>A0A218ZA28</accession>
<evidence type="ECO:0000313" key="2">
    <source>
        <dbReference type="EMBL" id="OWP04838.1"/>
    </source>
</evidence>
<evidence type="ECO:0000313" key="3">
    <source>
        <dbReference type="Proteomes" id="UP000242519"/>
    </source>
</evidence>
<keyword evidence="3" id="KW-1185">Reference proteome</keyword>
<comment type="caution">
    <text evidence="2">The sequence shown here is derived from an EMBL/GenBank/DDBJ whole genome shotgun (WGS) entry which is preliminary data.</text>
</comment>
<dbReference type="Proteomes" id="UP000242519">
    <property type="component" value="Unassembled WGS sequence"/>
</dbReference>
<name>A0A218ZA28_9HELO</name>
<gene>
    <name evidence="2" type="ORF">B2J93_7163</name>
</gene>
<feature type="compositionally biased region" description="Low complexity" evidence="1">
    <location>
        <begin position="104"/>
        <end position="115"/>
    </location>
</feature>
<feature type="compositionally biased region" description="Low complexity" evidence="1">
    <location>
        <begin position="32"/>
        <end position="47"/>
    </location>
</feature>
<feature type="compositionally biased region" description="Basic and acidic residues" evidence="1">
    <location>
        <begin position="242"/>
        <end position="252"/>
    </location>
</feature>
<dbReference type="AlphaFoldDB" id="A0A218ZA28"/>
<feature type="compositionally biased region" description="Basic and acidic residues" evidence="1">
    <location>
        <begin position="167"/>
        <end position="183"/>
    </location>
</feature>
<sequence length="273" mass="29689">MSLLGRGGLPTRPIEYCSGIYTNQETLDRVSSHPSPSQPRQASPASHLIQSSLGSVPAIDHKNSLLPPSGPRHLKHHQPPSADLSPATRSPRPAPTTEPQANMPSSATSSAPKPTYDLGTSRTKAIDYQHLQEYWKEPYTIDDADLTFDGKPLNMLYEENRCQAEHRVRAESSAEQEVRERVSRTTATSPRGVCEEKASSRPDVAPASDPAGEERKRHRPPPVWSHVSSRLAPRRPSPVPHDVGDVDNRCEGATHPPVGGSLDSAPPRGSAVR</sequence>
<organism evidence="2 3">
    <name type="scientific">Diplocarpon coronariae</name>
    <dbReference type="NCBI Taxonomy" id="2795749"/>
    <lineage>
        <taxon>Eukaryota</taxon>
        <taxon>Fungi</taxon>
        <taxon>Dikarya</taxon>
        <taxon>Ascomycota</taxon>
        <taxon>Pezizomycotina</taxon>
        <taxon>Leotiomycetes</taxon>
        <taxon>Helotiales</taxon>
        <taxon>Drepanopezizaceae</taxon>
        <taxon>Diplocarpon</taxon>
    </lineage>
</organism>
<proteinExistence type="predicted"/>
<dbReference type="OrthoDB" id="3519400at2759"/>
<dbReference type="STRING" id="503106.A0A218ZA28"/>
<dbReference type="EMBL" id="MZNU01000092">
    <property type="protein sequence ID" value="OWP04838.1"/>
    <property type="molecule type" value="Genomic_DNA"/>
</dbReference>
<protein>
    <submittedName>
        <fullName evidence="2">Uncharacterized protein</fullName>
    </submittedName>
</protein>
<feature type="compositionally biased region" description="Low complexity" evidence="1">
    <location>
        <begin position="85"/>
        <end position="97"/>
    </location>
</feature>